<dbReference type="EMBL" id="PKSL01000047">
    <property type="protein sequence ID" value="POW10326.1"/>
    <property type="molecule type" value="Genomic_DNA"/>
</dbReference>
<feature type="domain" description="HTH CENPB-type" evidence="3">
    <location>
        <begin position="247"/>
        <end position="317"/>
    </location>
</feature>
<feature type="region of interest" description="Disordered" evidence="2">
    <location>
        <begin position="87"/>
        <end position="192"/>
    </location>
</feature>
<reference evidence="4" key="1">
    <citation type="submission" date="2017-12" db="EMBL/GenBank/DDBJ databases">
        <title>Gene loss provides genomic basis for host adaptation in cereal stripe rust fungi.</title>
        <authorList>
            <person name="Xia C."/>
        </authorList>
    </citation>
    <scope>NUCLEOTIDE SEQUENCE [LARGE SCALE GENOMIC DNA]</scope>
    <source>
        <strain evidence="4">93-210</strain>
    </source>
</reference>
<dbReference type="AlphaFoldDB" id="A0A2S4VLA6"/>
<dbReference type="Gene3D" id="1.10.10.60">
    <property type="entry name" value="Homeodomain-like"/>
    <property type="match status" value="2"/>
</dbReference>
<keyword evidence="5" id="KW-1185">Reference proteome</keyword>
<dbReference type="GO" id="GO:0005634">
    <property type="term" value="C:nucleus"/>
    <property type="evidence" value="ECO:0007669"/>
    <property type="project" value="TreeGrafter"/>
</dbReference>
<dbReference type="VEuPathDB" id="FungiDB:PSTT_06119"/>
<dbReference type="InterPro" id="IPR050863">
    <property type="entry name" value="CenT-Element_Derived"/>
</dbReference>
<keyword evidence="1" id="KW-0238">DNA-binding</keyword>
<feature type="compositionally biased region" description="Acidic residues" evidence="2">
    <location>
        <begin position="553"/>
        <end position="568"/>
    </location>
</feature>
<sequence length="636" mass="71761">MQRFSCPPIIPQDEEEEGMFYVVNKSMDSLFGVKNCKENLRRGKYGIEVVLDYLKRARMDKTWTANDDGLLMIKLKRIFKCFEDAGGVVRKDPPKKPSPKKSKNTSGTEKNTHNQSSASSKTLVTPQVTSSQQKKTPEESVSSNQTPRTSSKPPVAPKSTSSQPKETSKMTPSDSKDTSDSSKKRKSSARQEVHTLDFKLEVVKWHEDNKSTQLKTAQKFGINQTSLSRWLKDKSTMQKRVTYNGGTVKRQQTAAYPQLEQALFNWFLEAKSRKMPINNEILRTKAQKFANMLGITLTFSNGWLYKFKNRFHINRVELHGEAGSVDQSQAEDARKKILEITSGYEARNIYNADETGLLYNAHIKGLQGLCLTNLKVEFLPPNLTSVLQPCDAGIIRAFKAYYRRQFLKYAMARYEGDPDADGTTVFNINQLEAMHLARAAWQSVTQKTIANCWRHTAILDSPDSMAINNTLATQGEIAQDADLEEIVEQTRQSLSKLSRYPGVPESSSKSRISIENLLNPISESKLVHDSIPMPTEEDILASMHQEDAHSSKEDEEEQGPEEDILDDEPERIPWNLTKMKTALNEIEFGLLSQPANEFSSSWLPSIHSLQSLAGKIEQAQWSGLKQTTLNSFFDGQ</sequence>
<comment type="caution">
    <text evidence="4">The sequence shown here is derived from an EMBL/GenBank/DDBJ whole genome shotgun (WGS) entry which is preliminary data.</text>
</comment>
<evidence type="ECO:0000256" key="2">
    <source>
        <dbReference type="SAM" id="MobiDB-lite"/>
    </source>
</evidence>
<feature type="compositionally biased region" description="Polar residues" evidence="2">
    <location>
        <begin position="104"/>
        <end position="165"/>
    </location>
</feature>
<gene>
    <name evidence="4" type="ORF">PSTT_06119</name>
</gene>
<protein>
    <recommendedName>
        <fullName evidence="3">HTH CENPB-type domain-containing protein</fullName>
    </recommendedName>
</protein>
<evidence type="ECO:0000256" key="1">
    <source>
        <dbReference type="ARBA" id="ARBA00023125"/>
    </source>
</evidence>
<dbReference type="GO" id="GO:0043565">
    <property type="term" value="F:sequence-specific DNA binding"/>
    <property type="evidence" value="ECO:0007669"/>
    <property type="project" value="InterPro"/>
</dbReference>
<proteinExistence type="predicted"/>
<evidence type="ECO:0000259" key="3">
    <source>
        <dbReference type="PROSITE" id="PS51253"/>
    </source>
</evidence>
<dbReference type="InterPro" id="IPR009057">
    <property type="entry name" value="Homeodomain-like_sf"/>
</dbReference>
<dbReference type="Pfam" id="PF03184">
    <property type="entry name" value="DDE_1"/>
    <property type="match status" value="1"/>
</dbReference>
<dbReference type="PANTHER" id="PTHR19303">
    <property type="entry name" value="TRANSPOSON"/>
    <property type="match status" value="1"/>
</dbReference>
<dbReference type="SMART" id="SM00674">
    <property type="entry name" value="CENPB"/>
    <property type="match status" value="1"/>
</dbReference>
<name>A0A2S4VLA6_9BASI</name>
<dbReference type="InterPro" id="IPR006600">
    <property type="entry name" value="HTH_CenpB_DNA-bd_dom"/>
</dbReference>
<dbReference type="VEuPathDB" id="FungiDB:PSHT_10385"/>
<dbReference type="SUPFAM" id="SSF46689">
    <property type="entry name" value="Homeodomain-like"/>
    <property type="match status" value="1"/>
</dbReference>
<evidence type="ECO:0000313" key="5">
    <source>
        <dbReference type="Proteomes" id="UP000239156"/>
    </source>
</evidence>
<evidence type="ECO:0000313" key="4">
    <source>
        <dbReference type="EMBL" id="POW10326.1"/>
    </source>
</evidence>
<dbReference type="SUPFAM" id="SSF48295">
    <property type="entry name" value="TrpR-like"/>
    <property type="match status" value="1"/>
</dbReference>
<accession>A0A2S4VLA6</accession>
<dbReference type="Proteomes" id="UP000239156">
    <property type="component" value="Unassembled WGS sequence"/>
</dbReference>
<dbReference type="InterPro" id="IPR004875">
    <property type="entry name" value="DDE_SF_endonuclease_dom"/>
</dbReference>
<organism evidence="4 5">
    <name type="scientific">Puccinia striiformis</name>
    <dbReference type="NCBI Taxonomy" id="27350"/>
    <lineage>
        <taxon>Eukaryota</taxon>
        <taxon>Fungi</taxon>
        <taxon>Dikarya</taxon>
        <taxon>Basidiomycota</taxon>
        <taxon>Pucciniomycotina</taxon>
        <taxon>Pucciniomycetes</taxon>
        <taxon>Pucciniales</taxon>
        <taxon>Pucciniaceae</taxon>
        <taxon>Puccinia</taxon>
    </lineage>
</organism>
<dbReference type="InterPro" id="IPR010921">
    <property type="entry name" value="Trp_repressor/repl_initiator"/>
</dbReference>
<dbReference type="Pfam" id="PF03221">
    <property type="entry name" value="HTH_Tnp_Tc5"/>
    <property type="match status" value="1"/>
</dbReference>
<dbReference type="PANTHER" id="PTHR19303:SF73">
    <property type="entry name" value="PROTEIN PDC2"/>
    <property type="match status" value="1"/>
</dbReference>
<feature type="region of interest" description="Disordered" evidence="2">
    <location>
        <begin position="543"/>
        <end position="568"/>
    </location>
</feature>
<dbReference type="PROSITE" id="PS51253">
    <property type="entry name" value="HTH_CENPB"/>
    <property type="match status" value="1"/>
</dbReference>